<dbReference type="EMBL" id="KN831947">
    <property type="protein sequence ID" value="KIO13095.1"/>
    <property type="molecule type" value="Genomic_DNA"/>
</dbReference>
<organism evidence="2 4">
    <name type="scientific">Pisolithus tinctorius Marx 270</name>
    <dbReference type="NCBI Taxonomy" id="870435"/>
    <lineage>
        <taxon>Eukaryota</taxon>
        <taxon>Fungi</taxon>
        <taxon>Dikarya</taxon>
        <taxon>Basidiomycota</taxon>
        <taxon>Agaricomycotina</taxon>
        <taxon>Agaricomycetes</taxon>
        <taxon>Agaricomycetidae</taxon>
        <taxon>Boletales</taxon>
        <taxon>Sclerodermatineae</taxon>
        <taxon>Pisolithaceae</taxon>
        <taxon>Pisolithus</taxon>
    </lineage>
</organism>
<dbReference type="SUPFAM" id="SSF50104">
    <property type="entry name" value="Translation proteins SH3-like domain"/>
    <property type="match status" value="1"/>
</dbReference>
<evidence type="ECO:0000313" key="3">
    <source>
        <dbReference type="EMBL" id="KIO13095.1"/>
    </source>
</evidence>
<reference evidence="4" key="2">
    <citation type="submission" date="2015-01" db="EMBL/GenBank/DDBJ databases">
        <title>Evolutionary Origins and Diversification of the Mycorrhizal Mutualists.</title>
        <authorList>
            <consortium name="DOE Joint Genome Institute"/>
            <consortium name="Mycorrhizal Genomics Consortium"/>
            <person name="Kohler A."/>
            <person name="Kuo A."/>
            <person name="Nagy L.G."/>
            <person name="Floudas D."/>
            <person name="Copeland A."/>
            <person name="Barry K.W."/>
            <person name="Cichocki N."/>
            <person name="Veneault-Fourrey C."/>
            <person name="LaButti K."/>
            <person name="Lindquist E.A."/>
            <person name="Lipzen A."/>
            <person name="Lundell T."/>
            <person name="Morin E."/>
            <person name="Murat C."/>
            <person name="Riley R."/>
            <person name="Ohm R."/>
            <person name="Sun H."/>
            <person name="Tunlid A."/>
            <person name="Henrissat B."/>
            <person name="Grigoriev I.V."/>
            <person name="Hibbett D.S."/>
            <person name="Martin F."/>
        </authorList>
    </citation>
    <scope>NUCLEOTIDE SEQUENCE [LARGE SCALE GENOMIC DNA]</scope>
    <source>
        <strain evidence="3 4">Marx 270</strain>
    </source>
</reference>
<protein>
    <recommendedName>
        <fullName evidence="5">KOW domain-containing protein</fullName>
    </recommendedName>
</protein>
<sequence>MPFSRFQLLRATTRSPWTRDFRHLLPVPKHFAIKQSFYDPGIKAVRVKDRIKFWNVVPGDRVRVRGDGSGTIHEVLSINRFTNRVYLKGTIREPTKGKMPVNKSVHYSKCQLLIKEMEKKAENGTIEKVHVFARRIGVRDPHWNPEFRRFDWKRVVLASIPAHVERNAGKEMVLPWPEPEAPPKPKPNTLLDTPSETVLKVTYQPPTFRSSGKAKSGVADENAYIKTLFNPSPRGFDESRPVELHLAKELSNPHSRAKKQARWQAARRRKSELLKKFVSRELLNQGDRTAREARAEAVFKWRQQMEEERRAEKKRRWFTAERLAKLARKAKRKQRKAEKQKERLTQLVLKDAPNQVIPGSSKQRRA</sequence>
<evidence type="ECO:0000313" key="2">
    <source>
        <dbReference type="EMBL" id="KIN95720.1"/>
    </source>
</evidence>
<dbReference type="Proteomes" id="UP000054217">
    <property type="component" value="Unassembled WGS sequence"/>
</dbReference>
<name>A0A0C3NJ70_PISTI</name>
<accession>A0A0C3NJ70</accession>
<dbReference type="Pfam" id="PF22682">
    <property type="entry name" value="Ribosomal_uL24m-like"/>
    <property type="match status" value="1"/>
</dbReference>
<dbReference type="EMBL" id="KN832062">
    <property type="protein sequence ID" value="KIN95720.1"/>
    <property type="molecule type" value="Genomic_DNA"/>
</dbReference>
<feature type="compositionally biased region" description="Polar residues" evidence="1">
    <location>
        <begin position="357"/>
        <end position="366"/>
    </location>
</feature>
<reference evidence="2" key="3">
    <citation type="submission" date="2015-02" db="EMBL/GenBank/DDBJ databases">
        <title>Evolutionary Origins and Diversification of the Mycorrhizal Mutualists.</title>
        <authorList>
            <consortium name="DOE Joint Genome Institute"/>
            <consortium name="Mycorrhizal Genomics Consortium"/>
            <person name="Kohler A."/>
            <person name="Kuo A."/>
            <person name="Nagy L.G."/>
            <person name="Floudas D."/>
            <person name="Copeland A."/>
            <person name="Barry K.W."/>
            <person name="Cichocki N."/>
            <person name="Veneault-Fourrey C."/>
            <person name="LaButti K."/>
            <person name="Lindquist E.A."/>
            <person name="Lipzen A."/>
            <person name="Lundell T."/>
            <person name="Morin E."/>
            <person name="Murat C."/>
            <person name="Riley R."/>
            <person name="Ohm R."/>
            <person name="Sun H."/>
            <person name="Tunlid A."/>
            <person name="Henrissat B."/>
            <person name="Grigoriev I.V."/>
            <person name="Hibbett D.S."/>
            <person name="Martin F."/>
        </authorList>
    </citation>
    <scope>NUCLEOTIDE SEQUENCE</scope>
    <source>
        <strain evidence="2">Marx 270</strain>
    </source>
</reference>
<proteinExistence type="predicted"/>
<dbReference type="Gene3D" id="2.30.30.30">
    <property type="match status" value="1"/>
</dbReference>
<dbReference type="HOGENOM" id="CLU_055001_0_0_1"/>
<dbReference type="InterPro" id="IPR008991">
    <property type="entry name" value="Translation_prot_SH3-like_sf"/>
</dbReference>
<evidence type="ECO:0000313" key="4">
    <source>
        <dbReference type="Proteomes" id="UP000054217"/>
    </source>
</evidence>
<dbReference type="OrthoDB" id="359154at2759"/>
<dbReference type="STRING" id="870435.A0A0C3NJ70"/>
<feature type="region of interest" description="Disordered" evidence="1">
    <location>
        <begin position="329"/>
        <end position="366"/>
    </location>
</feature>
<dbReference type="AlphaFoldDB" id="A0A0C3NJ70"/>
<evidence type="ECO:0000256" key="1">
    <source>
        <dbReference type="SAM" id="MobiDB-lite"/>
    </source>
</evidence>
<reference evidence="2 4" key="1">
    <citation type="submission" date="2014-04" db="EMBL/GenBank/DDBJ databases">
        <authorList>
            <consortium name="DOE Joint Genome Institute"/>
            <person name="Kuo A."/>
            <person name="Kohler A."/>
            <person name="Costa M.D."/>
            <person name="Nagy L.G."/>
            <person name="Floudas D."/>
            <person name="Copeland A."/>
            <person name="Barry K.W."/>
            <person name="Cichocki N."/>
            <person name="Veneault-Fourrey C."/>
            <person name="LaButti K."/>
            <person name="Lindquist E.A."/>
            <person name="Lipzen A."/>
            <person name="Lundell T."/>
            <person name="Morin E."/>
            <person name="Murat C."/>
            <person name="Sun H."/>
            <person name="Tunlid A."/>
            <person name="Henrissat B."/>
            <person name="Grigoriev I.V."/>
            <person name="Hibbett D.S."/>
            <person name="Martin F."/>
            <person name="Nordberg H.P."/>
            <person name="Cantor M.N."/>
            <person name="Hua S.X."/>
        </authorList>
    </citation>
    <scope>NUCLEOTIDE SEQUENCE [LARGE SCALE GENOMIC DNA]</scope>
    <source>
        <strain evidence="2 4">Marx 270</strain>
    </source>
</reference>
<dbReference type="InterPro" id="IPR014722">
    <property type="entry name" value="Rib_uL2_dom2"/>
</dbReference>
<keyword evidence="4" id="KW-1185">Reference proteome</keyword>
<gene>
    <name evidence="2" type="ORF">M404DRAFT_1007327</name>
    <name evidence="3" type="ORF">M404DRAFT_994044</name>
</gene>
<evidence type="ECO:0008006" key="5">
    <source>
        <dbReference type="Google" id="ProtNLM"/>
    </source>
</evidence>